<protein>
    <submittedName>
        <fullName evidence="2">Uncharacterized protein</fullName>
    </submittedName>
</protein>
<organism evidence="2 3">
    <name type="scientific">Microlunatus spumicola</name>
    <dbReference type="NCBI Taxonomy" id="81499"/>
    <lineage>
        <taxon>Bacteria</taxon>
        <taxon>Bacillati</taxon>
        <taxon>Actinomycetota</taxon>
        <taxon>Actinomycetes</taxon>
        <taxon>Propionibacteriales</taxon>
        <taxon>Propionibacteriaceae</taxon>
        <taxon>Microlunatus</taxon>
    </lineage>
</organism>
<sequence length="170" mass="18316">MAWLPSWLRARPAVLVDLPPAAPPVDERAVLRRCAAEAVILQDRAEAVLAEVRGHGHLGIIAPRGGPLVRRFFALREELPPRCADPDDERLRNVLDVALHSHALVVAMSMDLLAYEWRSPRLEDVVSRIEGLGAAGVALDAAYAELTHPPSVDGPTPYGAGEDTGSRIAS</sequence>
<keyword evidence="3" id="KW-1185">Reference proteome</keyword>
<accession>A0ABP6XNW8</accession>
<evidence type="ECO:0000313" key="2">
    <source>
        <dbReference type="EMBL" id="GAA3570133.1"/>
    </source>
</evidence>
<evidence type="ECO:0000256" key="1">
    <source>
        <dbReference type="SAM" id="MobiDB-lite"/>
    </source>
</evidence>
<feature type="region of interest" description="Disordered" evidence="1">
    <location>
        <begin position="148"/>
        <end position="170"/>
    </location>
</feature>
<comment type="caution">
    <text evidence="2">The sequence shown here is derived from an EMBL/GenBank/DDBJ whole genome shotgun (WGS) entry which is preliminary data.</text>
</comment>
<name>A0ABP6XNW8_9ACTN</name>
<dbReference type="EMBL" id="BAAAYR010000004">
    <property type="protein sequence ID" value="GAA3570133.1"/>
    <property type="molecule type" value="Genomic_DNA"/>
</dbReference>
<dbReference type="Proteomes" id="UP001500767">
    <property type="component" value="Unassembled WGS sequence"/>
</dbReference>
<evidence type="ECO:0000313" key="3">
    <source>
        <dbReference type="Proteomes" id="UP001500767"/>
    </source>
</evidence>
<proteinExistence type="predicted"/>
<reference evidence="3" key="1">
    <citation type="journal article" date="2019" name="Int. J. Syst. Evol. Microbiol.">
        <title>The Global Catalogue of Microorganisms (GCM) 10K type strain sequencing project: providing services to taxonomists for standard genome sequencing and annotation.</title>
        <authorList>
            <consortium name="The Broad Institute Genomics Platform"/>
            <consortium name="The Broad Institute Genome Sequencing Center for Infectious Disease"/>
            <person name="Wu L."/>
            <person name="Ma J."/>
        </authorList>
    </citation>
    <scope>NUCLEOTIDE SEQUENCE [LARGE SCALE GENOMIC DNA]</scope>
    <source>
        <strain evidence="3">JCM 16540</strain>
    </source>
</reference>
<gene>
    <name evidence="2" type="ORF">GCM10022197_28170</name>
</gene>
<dbReference type="RefSeq" id="WP_204913270.1">
    <property type="nucleotide sequence ID" value="NZ_BAAAYR010000004.1"/>
</dbReference>